<gene>
    <name evidence="1" type="ORF">PIB30_083520</name>
</gene>
<evidence type="ECO:0000313" key="1">
    <source>
        <dbReference type="EMBL" id="MED6114750.1"/>
    </source>
</evidence>
<dbReference type="EMBL" id="JASCZI010001323">
    <property type="protein sequence ID" value="MED6114750.1"/>
    <property type="molecule type" value="Genomic_DNA"/>
</dbReference>
<dbReference type="Proteomes" id="UP001341840">
    <property type="component" value="Unassembled WGS sequence"/>
</dbReference>
<sequence length="53" mass="5962">KESMCYCLLHCNSSKEVWGLSPLTGITSNHPATTFKECWQQMTISTGYGRYGD</sequence>
<accession>A0ABU6QTQ1</accession>
<name>A0ABU6QTQ1_9FABA</name>
<reference evidence="1 2" key="1">
    <citation type="journal article" date="2023" name="Plants (Basel)">
        <title>Bridging the Gap: Combining Genomics and Transcriptomics Approaches to Understand Stylosanthes scabra, an Orphan Legume from the Brazilian Caatinga.</title>
        <authorList>
            <person name="Ferreira-Neto J.R.C."/>
            <person name="da Silva M.D."/>
            <person name="Binneck E."/>
            <person name="de Melo N.F."/>
            <person name="da Silva R.H."/>
            <person name="de Melo A.L.T.M."/>
            <person name="Pandolfi V."/>
            <person name="Bustamante F.O."/>
            <person name="Brasileiro-Vidal A.C."/>
            <person name="Benko-Iseppon A.M."/>
        </authorList>
    </citation>
    <scope>NUCLEOTIDE SEQUENCE [LARGE SCALE GENOMIC DNA]</scope>
    <source>
        <tissue evidence="1">Leaves</tissue>
    </source>
</reference>
<evidence type="ECO:0000313" key="2">
    <source>
        <dbReference type="Proteomes" id="UP001341840"/>
    </source>
</evidence>
<proteinExistence type="predicted"/>
<comment type="caution">
    <text evidence="1">The sequence shown here is derived from an EMBL/GenBank/DDBJ whole genome shotgun (WGS) entry which is preliminary data.</text>
</comment>
<protein>
    <submittedName>
        <fullName evidence="1">Uncharacterized protein</fullName>
    </submittedName>
</protein>
<feature type="non-terminal residue" evidence="1">
    <location>
        <position position="1"/>
    </location>
</feature>
<keyword evidence="2" id="KW-1185">Reference proteome</keyword>
<organism evidence="1 2">
    <name type="scientific">Stylosanthes scabra</name>
    <dbReference type="NCBI Taxonomy" id="79078"/>
    <lineage>
        <taxon>Eukaryota</taxon>
        <taxon>Viridiplantae</taxon>
        <taxon>Streptophyta</taxon>
        <taxon>Embryophyta</taxon>
        <taxon>Tracheophyta</taxon>
        <taxon>Spermatophyta</taxon>
        <taxon>Magnoliopsida</taxon>
        <taxon>eudicotyledons</taxon>
        <taxon>Gunneridae</taxon>
        <taxon>Pentapetalae</taxon>
        <taxon>rosids</taxon>
        <taxon>fabids</taxon>
        <taxon>Fabales</taxon>
        <taxon>Fabaceae</taxon>
        <taxon>Papilionoideae</taxon>
        <taxon>50 kb inversion clade</taxon>
        <taxon>dalbergioids sensu lato</taxon>
        <taxon>Dalbergieae</taxon>
        <taxon>Pterocarpus clade</taxon>
        <taxon>Stylosanthes</taxon>
    </lineage>
</organism>